<keyword evidence="3" id="KW-1185">Reference proteome</keyword>
<evidence type="ECO:0000313" key="3">
    <source>
        <dbReference type="Proteomes" id="UP001235343"/>
    </source>
</evidence>
<dbReference type="InterPro" id="IPR038148">
    <property type="entry name" value="Tn1545/Tn916_Xis"/>
</dbReference>
<organism evidence="2 3">
    <name type="scientific">Aquibacillus rhizosphaerae</name>
    <dbReference type="NCBI Taxonomy" id="3051431"/>
    <lineage>
        <taxon>Bacteria</taxon>
        <taxon>Bacillati</taxon>
        <taxon>Bacillota</taxon>
        <taxon>Bacilli</taxon>
        <taxon>Bacillales</taxon>
        <taxon>Bacillaceae</taxon>
        <taxon>Aquibacillus</taxon>
    </lineage>
</organism>
<sequence length="76" mass="9176">MYLTVEETADYLNMEEKYLRKLITQGKVRAIYDGERYIINKDQFETHLEQMDKYKALMEEILNEPIPEDIDVKDED</sequence>
<dbReference type="Pfam" id="PF12728">
    <property type="entry name" value="HTH_17"/>
    <property type="match status" value="1"/>
</dbReference>
<protein>
    <submittedName>
        <fullName evidence="2">Excisionase family DNA-binding protein</fullName>
    </submittedName>
</protein>
<reference evidence="2 3" key="1">
    <citation type="submission" date="2023-06" db="EMBL/GenBank/DDBJ databases">
        <title>Aquibacillus rhizosphaerae LR5S19.</title>
        <authorList>
            <person name="Sun J.-Q."/>
        </authorList>
    </citation>
    <scope>NUCLEOTIDE SEQUENCE [LARGE SCALE GENOMIC DNA]</scope>
    <source>
        <strain evidence="2 3">LR5S19</strain>
    </source>
</reference>
<dbReference type="NCBIfam" id="TIGR01764">
    <property type="entry name" value="excise"/>
    <property type="match status" value="1"/>
</dbReference>
<dbReference type="Proteomes" id="UP001235343">
    <property type="component" value="Unassembled WGS sequence"/>
</dbReference>
<evidence type="ECO:0000259" key="1">
    <source>
        <dbReference type="Pfam" id="PF12728"/>
    </source>
</evidence>
<dbReference type="RefSeq" id="WP_285931827.1">
    <property type="nucleotide sequence ID" value="NZ_JASTZU010000034.1"/>
</dbReference>
<proteinExistence type="predicted"/>
<evidence type="ECO:0000313" key="2">
    <source>
        <dbReference type="EMBL" id="MDL4840695.1"/>
    </source>
</evidence>
<dbReference type="InterPro" id="IPR041657">
    <property type="entry name" value="HTH_17"/>
</dbReference>
<gene>
    <name evidence="2" type="ORF">QQS35_09565</name>
</gene>
<dbReference type="InterPro" id="IPR010093">
    <property type="entry name" value="SinI_DNA-bd"/>
</dbReference>
<keyword evidence="2" id="KW-0238">DNA-binding</keyword>
<name>A0ABT7L670_9BACI</name>
<dbReference type="Gene3D" id="3.90.105.50">
    <property type="match status" value="1"/>
</dbReference>
<comment type="caution">
    <text evidence="2">The sequence shown here is derived from an EMBL/GenBank/DDBJ whole genome shotgun (WGS) entry which is preliminary data.</text>
</comment>
<dbReference type="GO" id="GO:0003677">
    <property type="term" value="F:DNA binding"/>
    <property type="evidence" value="ECO:0007669"/>
    <property type="project" value="UniProtKB-KW"/>
</dbReference>
<accession>A0ABT7L670</accession>
<dbReference type="EMBL" id="JASTZU010000034">
    <property type="protein sequence ID" value="MDL4840695.1"/>
    <property type="molecule type" value="Genomic_DNA"/>
</dbReference>
<feature type="domain" description="Helix-turn-helix" evidence="1">
    <location>
        <begin position="2"/>
        <end position="50"/>
    </location>
</feature>